<evidence type="ECO:0000256" key="16">
    <source>
        <dbReference type="HAMAP-Rule" id="MF_01274"/>
    </source>
</evidence>
<keyword evidence="11 16" id="KW-0067">ATP-binding</keyword>
<organism evidence="17 18">
    <name type="scientific">Lacipirellula limnantheis</name>
    <dbReference type="NCBI Taxonomy" id="2528024"/>
    <lineage>
        <taxon>Bacteria</taxon>
        <taxon>Pseudomonadati</taxon>
        <taxon>Planctomycetota</taxon>
        <taxon>Planctomycetia</taxon>
        <taxon>Pirellulales</taxon>
        <taxon>Lacipirellulaceae</taxon>
        <taxon>Lacipirellula</taxon>
    </lineage>
</organism>
<dbReference type="InterPro" id="IPR004619">
    <property type="entry name" value="Type_III_PanK"/>
</dbReference>
<evidence type="ECO:0000256" key="12">
    <source>
        <dbReference type="ARBA" id="ARBA00022958"/>
    </source>
</evidence>
<feature type="binding site" evidence="16">
    <location>
        <position position="151"/>
    </location>
    <ligand>
        <name>K(+)</name>
        <dbReference type="ChEBI" id="CHEBI:29103"/>
    </ligand>
</feature>
<evidence type="ECO:0000256" key="7">
    <source>
        <dbReference type="ARBA" id="ARBA00022490"/>
    </source>
</evidence>
<evidence type="ECO:0000256" key="14">
    <source>
        <dbReference type="ARBA" id="ARBA00038036"/>
    </source>
</evidence>
<evidence type="ECO:0000313" key="17">
    <source>
        <dbReference type="EMBL" id="QDT76178.1"/>
    </source>
</evidence>
<dbReference type="SUPFAM" id="SSF53067">
    <property type="entry name" value="Actin-like ATPase domain"/>
    <property type="match status" value="2"/>
</dbReference>
<comment type="similarity">
    <text evidence="14 16">Belongs to the type III pantothenate kinase family.</text>
</comment>
<dbReference type="CDD" id="cd24015">
    <property type="entry name" value="ASKHA_NBD_PanK-III"/>
    <property type="match status" value="1"/>
</dbReference>
<comment type="subunit">
    <text evidence="5 16">Homodimer.</text>
</comment>
<keyword evidence="10 16" id="KW-0418">Kinase</keyword>
<dbReference type="Gene3D" id="3.30.420.40">
    <property type="match status" value="1"/>
</dbReference>
<keyword evidence="9 16" id="KW-0547">Nucleotide-binding</keyword>
<evidence type="ECO:0000256" key="1">
    <source>
        <dbReference type="ARBA" id="ARBA00001206"/>
    </source>
</evidence>
<comment type="cofactor">
    <cofactor evidence="16">
        <name>NH4(+)</name>
        <dbReference type="ChEBI" id="CHEBI:28938"/>
    </cofactor>
    <cofactor evidence="16">
        <name>K(+)</name>
        <dbReference type="ChEBI" id="CHEBI:29103"/>
    </cofactor>
    <text evidence="16">A monovalent cation. Ammonium or potassium.</text>
</comment>
<comment type="subcellular location">
    <subcellularLocation>
        <location evidence="3 16">Cytoplasm</location>
    </subcellularLocation>
</comment>
<dbReference type="InterPro" id="IPR043129">
    <property type="entry name" value="ATPase_NBD"/>
</dbReference>
<keyword evidence="8 16" id="KW-0808">Transferase</keyword>
<dbReference type="GO" id="GO:0015937">
    <property type="term" value="P:coenzyme A biosynthetic process"/>
    <property type="evidence" value="ECO:0007669"/>
    <property type="project" value="UniProtKB-UniRule"/>
</dbReference>
<comment type="pathway">
    <text evidence="4 16">Cofactor biosynthesis; coenzyme A biosynthesis; CoA from (R)-pantothenate: step 1/5.</text>
</comment>
<evidence type="ECO:0000256" key="11">
    <source>
        <dbReference type="ARBA" id="ARBA00022840"/>
    </source>
</evidence>
<proteinExistence type="inferred from homology"/>
<dbReference type="RefSeq" id="WP_145435941.1">
    <property type="nucleotide sequence ID" value="NZ_CP036339.1"/>
</dbReference>
<dbReference type="GO" id="GO:0004594">
    <property type="term" value="F:pantothenate kinase activity"/>
    <property type="evidence" value="ECO:0007669"/>
    <property type="project" value="UniProtKB-UniRule"/>
</dbReference>
<evidence type="ECO:0000313" key="18">
    <source>
        <dbReference type="Proteomes" id="UP000317909"/>
    </source>
</evidence>
<feature type="binding site" evidence="16">
    <location>
        <begin position="11"/>
        <end position="18"/>
    </location>
    <ligand>
        <name>ATP</name>
        <dbReference type="ChEBI" id="CHEBI:30616"/>
    </ligand>
</feature>
<keyword evidence="13 16" id="KW-0173">Coenzyme A biosynthesis</keyword>
<dbReference type="UniPathway" id="UPA00241">
    <property type="reaction ID" value="UER00352"/>
</dbReference>
<dbReference type="NCBIfam" id="TIGR00671">
    <property type="entry name" value="baf"/>
    <property type="match status" value="1"/>
</dbReference>
<dbReference type="Proteomes" id="UP000317909">
    <property type="component" value="Chromosome"/>
</dbReference>
<evidence type="ECO:0000256" key="13">
    <source>
        <dbReference type="ARBA" id="ARBA00022993"/>
    </source>
</evidence>
<dbReference type="GO" id="GO:0046872">
    <property type="term" value="F:metal ion binding"/>
    <property type="evidence" value="ECO:0007669"/>
    <property type="project" value="UniProtKB-KW"/>
</dbReference>
<feature type="active site" description="Proton acceptor" evidence="16">
    <location>
        <position position="129"/>
    </location>
</feature>
<dbReference type="OrthoDB" id="9804707at2"/>
<dbReference type="AlphaFoldDB" id="A0A517U6B6"/>
<evidence type="ECO:0000256" key="8">
    <source>
        <dbReference type="ARBA" id="ARBA00022679"/>
    </source>
</evidence>
<dbReference type="HAMAP" id="MF_01274">
    <property type="entry name" value="Pantothen_kinase_3"/>
    <property type="match status" value="1"/>
</dbReference>
<evidence type="ECO:0000256" key="10">
    <source>
        <dbReference type="ARBA" id="ARBA00022777"/>
    </source>
</evidence>
<feature type="binding site" evidence="16">
    <location>
        <position position="154"/>
    </location>
    <ligand>
        <name>ATP</name>
        <dbReference type="ChEBI" id="CHEBI:30616"/>
    </ligand>
</feature>
<comment type="cofactor">
    <cofactor evidence="2">
        <name>K(+)</name>
        <dbReference type="ChEBI" id="CHEBI:29103"/>
    </cofactor>
</comment>
<comment type="caution">
    <text evidence="16">Lacks conserved residue(s) required for the propagation of feature annotation.</text>
</comment>
<evidence type="ECO:0000256" key="6">
    <source>
        <dbReference type="ARBA" id="ARBA00012102"/>
    </source>
</evidence>
<gene>
    <name evidence="16 17" type="primary">coaX</name>
    <name evidence="17" type="ORF">I41_54230</name>
</gene>
<dbReference type="GO" id="GO:0005524">
    <property type="term" value="F:ATP binding"/>
    <property type="evidence" value="ECO:0007669"/>
    <property type="project" value="UniProtKB-UniRule"/>
</dbReference>
<name>A0A517U6B6_9BACT</name>
<accession>A0A517U6B6</accession>
<evidence type="ECO:0000256" key="3">
    <source>
        <dbReference type="ARBA" id="ARBA00004496"/>
    </source>
</evidence>
<dbReference type="GO" id="GO:0005737">
    <property type="term" value="C:cytoplasm"/>
    <property type="evidence" value="ECO:0007669"/>
    <property type="project" value="UniProtKB-SubCell"/>
</dbReference>
<evidence type="ECO:0000256" key="4">
    <source>
        <dbReference type="ARBA" id="ARBA00005225"/>
    </source>
</evidence>
<evidence type="ECO:0000256" key="9">
    <source>
        <dbReference type="ARBA" id="ARBA00022741"/>
    </source>
</evidence>
<feature type="binding site" evidence="16">
    <location>
        <begin position="127"/>
        <end position="130"/>
    </location>
    <ligand>
        <name>substrate</name>
    </ligand>
</feature>
<protein>
    <recommendedName>
        <fullName evidence="15 16">Type III pantothenate kinase</fullName>
        <ecNumber evidence="6 16">2.7.1.33</ecNumber>
    </recommendedName>
    <alternativeName>
        <fullName evidence="16">PanK-III</fullName>
    </alternativeName>
    <alternativeName>
        <fullName evidence="16">Pantothenic acid kinase</fullName>
    </alternativeName>
</protein>
<reference evidence="17 18" key="1">
    <citation type="submission" date="2019-02" db="EMBL/GenBank/DDBJ databases">
        <title>Deep-cultivation of Planctomycetes and their phenomic and genomic characterization uncovers novel biology.</title>
        <authorList>
            <person name="Wiegand S."/>
            <person name="Jogler M."/>
            <person name="Boedeker C."/>
            <person name="Pinto D."/>
            <person name="Vollmers J."/>
            <person name="Rivas-Marin E."/>
            <person name="Kohn T."/>
            <person name="Peeters S.H."/>
            <person name="Heuer A."/>
            <person name="Rast P."/>
            <person name="Oberbeckmann S."/>
            <person name="Bunk B."/>
            <person name="Jeske O."/>
            <person name="Meyerdierks A."/>
            <person name="Storesund J.E."/>
            <person name="Kallscheuer N."/>
            <person name="Luecker S."/>
            <person name="Lage O.M."/>
            <person name="Pohl T."/>
            <person name="Merkel B.J."/>
            <person name="Hornburger P."/>
            <person name="Mueller R.-W."/>
            <person name="Bruemmer F."/>
            <person name="Labrenz M."/>
            <person name="Spormann A.M."/>
            <person name="Op den Camp H."/>
            <person name="Overmann J."/>
            <person name="Amann R."/>
            <person name="Jetten M.S.M."/>
            <person name="Mascher T."/>
            <person name="Medema M.H."/>
            <person name="Devos D.P."/>
            <person name="Kaster A.-K."/>
            <person name="Ovreas L."/>
            <person name="Rohde M."/>
            <person name="Galperin M.Y."/>
            <person name="Jogler C."/>
        </authorList>
    </citation>
    <scope>NUCLEOTIDE SEQUENCE [LARGE SCALE GENOMIC DNA]</scope>
    <source>
        <strain evidence="17 18">I41</strain>
    </source>
</reference>
<dbReference type="PANTHER" id="PTHR34265:SF1">
    <property type="entry name" value="TYPE III PANTOTHENATE KINASE"/>
    <property type="match status" value="1"/>
</dbReference>
<evidence type="ECO:0000256" key="15">
    <source>
        <dbReference type="ARBA" id="ARBA00040883"/>
    </source>
</evidence>
<sequence length="284" mass="29336">MANESHLLAIDVGSSRVKLGWFPAAGACEGEKPASLPIAATPLAIPAEVFRIEHRDRSAEEWTAAVDACFLALPPTGEIVCVVASVHRGIAEKLITRLQLRPWKKLLSLRAADLPLTVNVAEPEKVGIDRLLGALAVNQLRRQNSAAIAIDMGTATTVDLIGTDGAFEGGAIVAGPTLALAALHAGTASLPQLDASILAAPPAAVGKSTIEAMASGAYWGAIGAVRELSQQLAFGCADQPQLFVTGGGSAGLAPFIRLGDQPARYLPHLVLSGIRLAAERLVAS</sequence>
<evidence type="ECO:0000256" key="5">
    <source>
        <dbReference type="ARBA" id="ARBA00011738"/>
    </source>
</evidence>
<dbReference type="EC" id="2.7.1.33" evidence="6 16"/>
<keyword evidence="18" id="KW-1185">Reference proteome</keyword>
<keyword evidence="16" id="KW-0479">Metal-binding</keyword>
<dbReference type="PANTHER" id="PTHR34265">
    <property type="entry name" value="TYPE III PANTOTHENATE KINASE"/>
    <property type="match status" value="1"/>
</dbReference>
<comment type="function">
    <text evidence="16">Catalyzes the phosphorylation of pantothenate (Pan), the first step in CoA biosynthesis.</text>
</comment>
<evidence type="ECO:0000256" key="2">
    <source>
        <dbReference type="ARBA" id="ARBA00001958"/>
    </source>
</evidence>
<dbReference type="KEGG" id="llh:I41_54230"/>
<keyword evidence="7 16" id="KW-0963">Cytoplasm</keyword>
<keyword evidence="12 16" id="KW-0630">Potassium</keyword>
<feature type="binding site" evidence="16">
    <location>
        <position position="209"/>
    </location>
    <ligand>
        <name>substrate</name>
    </ligand>
</feature>
<dbReference type="Pfam" id="PF03309">
    <property type="entry name" value="Pan_kinase"/>
    <property type="match status" value="1"/>
</dbReference>
<comment type="catalytic activity">
    <reaction evidence="1 16">
        <text>(R)-pantothenate + ATP = (R)-4'-phosphopantothenate + ADP + H(+)</text>
        <dbReference type="Rhea" id="RHEA:16373"/>
        <dbReference type="ChEBI" id="CHEBI:10986"/>
        <dbReference type="ChEBI" id="CHEBI:15378"/>
        <dbReference type="ChEBI" id="CHEBI:29032"/>
        <dbReference type="ChEBI" id="CHEBI:30616"/>
        <dbReference type="ChEBI" id="CHEBI:456216"/>
        <dbReference type="EC" id="2.7.1.33"/>
    </reaction>
</comment>
<dbReference type="EMBL" id="CP036339">
    <property type="protein sequence ID" value="QDT76178.1"/>
    <property type="molecule type" value="Genomic_DNA"/>
</dbReference>